<dbReference type="EMBL" id="CAADFG010000003">
    <property type="protein sequence ID" value="VFJ87433.1"/>
    <property type="molecule type" value="Genomic_DNA"/>
</dbReference>
<proteinExistence type="predicted"/>
<dbReference type="EMBL" id="CAADFI010000003">
    <property type="protein sequence ID" value="VFJ89025.1"/>
    <property type="molecule type" value="Genomic_DNA"/>
</dbReference>
<feature type="domain" description="Cysteine-rich" evidence="1">
    <location>
        <begin position="22"/>
        <end position="103"/>
    </location>
</feature>
<evidence type="ECO:0000313" key="2">
    <source>
        <dbReference type="EMBL" id="VFJ87433.1"/>
    </source>
</evidence>
<protein>
    <submittedName>
        <fullName evidence="4">L-lactate dehydrogenase complex protein LldE</fullName>
    </submittedName>
</protein>
<accession>A0A450UT75</accession>
<dbReference type="PANTHER" id="PTHR30296">
    <property type="entry name" value="UNCHARACTERIZED PROTEIN YKGE"/>
    <property type="match status" value="1"/>
</dbReference>
<dbReference type="PANTHER" id="PTHR30296:SF0">
    <property type="entry name" value="LACTATE UTILIZATION PROTEIN A"/>
    <property type="match status" value="1"/>
</dbReference>
<name>A0A450UT75_9GAMM</name>
<reference evidence="4" key="1">
    <citation type="submission" date="2019-02" db="EMBL/GenBank/DDBJ databases">
        <authorList>
            <person name="Gruber-Vodicka R. H."/>
            <person name="Seah K. B. B."/>
        </authorList>
    </citation>
    <scope>NUCLEOTIDE SEQUENCE</scope>
    <source>
        <strain evidence="4">BECK_SA2B12</strain>
        <strain evidence="2">BECK_SA2B15</strain>
        <strain evidence="3">BECK_SA2B20</strain>
    </source>
</reference>
<gene>
    <name evidence="2" type="ORF">BECKH772A_GA0070896_1000319</name>
    <name evidence="3" type="ORF">BECKH772B_GA0070898_1000319</name>
    <name evidence="4" type="ORF">BECKH772C_GA0070978_1000319</name>
</gene>
<evidence type="ECO:0000313" key="3">
    <source>
        <dbReference type="EMBL" id="VFJ89025.1"/>
    </source>
</evidence>
<organism evidence="4">
    <name type="scientific">Candidatus Kentrum eta</name>
    <dbReference type="NCBI Taxonomy" id="2126337"/>
    <lineage>
        <taxon>Bacteria</taxon>
        <taxon>Pseudomonadati</taxon>
        <taxon>Pseudomonadota</taxon>
        <taxon>Gammaproteobacteria</taxon>
        <taxon>Candidatus Kentrum</taxon>
    </lineage>
</organism>
<dbReference type="AlphaFoldDB" id="A0A450UT75"/>
<dbReference type="Pfam" id="PF02754">
    <property type="entry name" value="CCG"/>
    <property type="match status" value="2"/>
</dbReference>
<evidence type="ECO:0000259" key="1">
    <source>
        <dbReference type="Pfam" id="PF02754"/>
    </source>
</evidence>
<evidence type="ECO:0000313" key="4">
    <source>
        <dbReference type="EMBL" id="VFJ95738.1"/>
    </source>
</evidence>
<feature type="domain" description="Cysteine-rich" evidence="1">
    <location>
        <begin position="151"/>
        <end position="235"/>
    </location>
</feature>
<sequence length="266" mass="28728">MPRHSEPYPNPRGSDSSPPPRVGFLITCLADFFRPTVGFASVKLLSDAGCRVEIPEGQTCCGQLAYNHGDSANARALAKQAVARFEGFDYVVAPSGSCATMLKRRYPDLLADDPEWTDRARGVSHRCFELTAFLVDIRAITRINTHYPGIVTYHDSCVGLRELGIRAQPRALLRSMAGLEIREMKHTSVCCGFGGAFCLKYPEISTRLVSDKVTGLHDSGADILLGGDLGCLLNIAGRLRRVGSGCHVYHVAEMLAGMTDSPIGGG</sequence>
<dbReference type="GO" id="GO:0016491">
    <property type="term" value="F:oxidoreductase activity"/>
    <property type="evidence" value="ECO:0007669"/>
    <property type="project" value="UniProtKB-ARBA"/>
</dbReference>
<dbReference type="GO" id="GO:0005829">
    <property type="term" value="C:cytosol"/>
    <property type="evidence" value="ECO:0007669"/>
    <property type="project" value="TreeGrafter"/>
</dbReference>
<dbReference type="EMBL" id="CAADFJ010000003">
    <property type="protein sequence ID" value="VFJ95738.1"/>
    <property type="molecule type" value="Genomic_DNA"/>
</dbReference>
<dbReference type="InterPro" id="IPR004017">
    <property type="entry name" value="Cys_rich_dom"/>
</dbReference>